<protein>
    <submittedName>
        <fullName evidence="4">Carcinoembryonic antigen-related cell adhesion molecule 5-like</fullName>
    </submittedName>
</protein>
<evidence type="ECO:0000313" key="4">
    <source>
        <dbReference type="RefSeq" id="XP_042582658.1"/>
    </source>
</evidence>
<feature type="domain" description="Ig-like" evidence="3">
    <location>
        <begin position="201"/>
        <end position="283"/>
    </location>
</feature>
<reference evidence="4" key="1">
    <citation type="submission" date="2025-08" db="UniProtKB">
        <authorList>
            <consortium name="RefSeq"/>
        </authorList>
    </citation>
    <scope>IDENTIFICATION</scope>
    <source>
        <tissue evidence="4">Muscle</tissue>
    </source>
</reference>
<dbReference type="OrthoDB" id="6151406at2759"/>
<evidence type="ECO:0000256" key="2">
    <source>
        <dbReference type="ARBA" id="ARBA00023157"/>
    </source>
</evidence>
<feature type="domain" description="Ig-like" evidence="3">
    <location>
        <begin position="115"/>
        <end position="192"/>
    </location>
</feature>
<dbReference type="SMART" id="SM00409">
    <property type="entry name" value="IG"/>
    <property type="match status" value="3"/>
</dbReference>
<proteinExistence type="predicted"/>
<dbReference type="PANTHER" id="PTHR11481">
    <property type="entry name" value="IMMUNOGLOBULIN FC RECEPTOR"/>
    <property type="match status" value="1"/>
</dbReference>
<dbReference type="GeneID" id="109092626"/>
<dbReference type="InterPro" id="IPR050488">
    <property type="entry name" value="Ig_Fc_receptor"/>
</dbReference>
<dbReference type="RefSeq" id="XP_042582658.1">
    <property type="nucleotide sequence ID" value="XM_042726724.1"/>
</dbReference>
<dbReference type="FunFam" id="2.60.40.10:FF:001607">
    <property type="entry name" value="Leukocyte immune-type receptor TS32.15 L2.5a"/>
    <property type="match status" value="1"/>
</dbReference>
<accession>A0A9Q9WFW7</accession>
<dbReference type="SMART" id="SM00408">
    <property type="entry name" value="IGc2"/>
    <property type="match status" value="2"/>
</dbReference>
<dbReference type="PROSITE" id="PS50835">
    <property type="entry name" value="IG_LIKE"/>
    <property type="match status" value="3"/>
</dbReference>
<organism evidence="4">
    <name type="scientific">Cyprinus carpio</name>
    <name type="common">Common carp</name>
    <dbReference type="NCBI Taxonomy" id="7962"/>
    <lineage>
        <taxon>Eukaryota</taxon>
        <taxon>Metazoa</taxon>
        <taxon>Chordata</taxon>
        <taxon>Craniata</taxon>
        <taxon>Vertebrata</taxon>
        <taxon>Euteleostomi</taxon>
        <taxon>Actinopterygii</taxon>
        <taxon>Neopterygii</taxon>
        <taxon>Teleostei</taxon>
        <taxon>Ostariophysi</taxon>
        <taxon>Cypriniformes</taxon>
        <taxon>Cyprinidae</taxon>
        <taxon>Cyprininae</taxon>
        <taxon>Cyprinus</taxon>
    </lineage>
</organism>
<feature type="domain" description="Ig-like" evidence="3">
    <location>
        <begin position="34"/>
        <end position="110"/>
    </location>
</feature>
<dbReference type="GO" id="GO:0009897">
    <property type="term" value="C:external side of plasma membrane"/>
    <property type="evidence" value="ECO:0007669"/>
    <property type="project" value="TreeGrafter"/>
</dbReference>
<name>A0A9Q9WFW7_CYPCA</name>
<dbReference type="PANTHER" id="PTHR11481:SF64">
    <property type="entry name" value="FC RECEPTOR-LIKE PROTEIN 4"/>
    <property type="match status" value="1"/>
</dbReference>
<dbReference type="InterPro" id="IPR003599">
    <property type="entry name" value="Ig_sub"/>
</dbReference>
<dbReference type="InterPro" id="IPR007110">
    <property type="entry name" value="Ig-like_dom"/>
</dbReference>
<evidence type="ECO:0000259" key="3">
    <source>
        <dbReference type="PROSITE" id="PS50835"/>
    </source>
</evidence>
<gene>
    <name evidence="4" type="primary">LOC109092626</name>
</gene>
<dbReference type="GO" id="GO:0007166">
    <property type="term" value="P:cell surface receptor signaling pathway"/>
    <property type="evidence" value="ECO:0007669"/>
    <property type="project" value="TreeGrafter"/>
</dbReference>
<dbReference type="Pfam" id="PF13895">
    <property type="entry name" value="Ig_2"/>
    <property type="match status" value="2"/>
</dbReference>
<dbReference type="InterPro" id="IPR003598">
    <property type="entry name" value="Ig_sub2"/>
</dbReference>
<dbReference type="Proteomes" id="UP001155660">
    <property type="component" value="Chromosome B7"/>
</dbReference>
<dbReference type="AlphaFoldDB" id="A0A9Q9WFW7"/>
<keyword evidence="1" id="KW-0732">Signal</keyword>
<evidence type="ECO:0000256" key="1">
    <source>
        <dbReference type="ARBA" id="ARBA00022729"/>
    </source>
</evidence>
<keyword evidence="2" id="KW-1015">Disulfide bond</keyword>
<dbReference type="KEGG" id="ccar:109092626"/>
<dbReference type="GO" id="GO:0006955">
    <property type="term" value="P:immune response"/>
    <property type="evidence" value="ECO:0007669"/>
    <property type="project" value="TreeGrafter"/>
</dbReference>
<sequence>MLTSPSCRAVFDCPDTGTVKITCKNGILPERPKPLLTVKPEPSQIFIGDTVTLTCDIQGEGWTYTWQCGGREQASKEKEFNITLVSKQKCKCCGKRQSDTSEWSDEVTLTVLYKPKVTVKPQSSVFTGDTVTLSCDVGQSTGWTIFWFKDFKIIKTGDEKEILSNVSISNGGQYACSARKGKYFTIQSQRVVVTVRERPKPAVRVQPDGRVSREQMVTLTCDIQETDVSSWIYSWNKDDSEIHVSQSQEYRINSVNESHTGNYSCTGNETQGSRYSHTSDKVTLTVSAPSTVLKLLSFLLAATPYLLVSIILGVKCYKAHGEIPLFLICSAIDGFMIYRC</sequence>
<dbReference type="GO" id="GO:0004888">
    <property type="term" value="F:transmembrane signaling receptor activity"/>
    <property type="evidence" value="ECO:0007669"/>
    <property type="project" value="TreeGrafter"/>
</dbReference>